<dbReference type="InterPro" id="IPR036873">
    <property type="entry name" value="Rhodanese-like_dom_sf"/>
</dbReference>
<evidence type="ECO:0000259" key="1">
    <source>
        <dbReference type="PROSITE" id="PS50206"/>
    </source>
</evidence>
<gene>
    <name evidence="2" type="ORF">J2851_002554</name>
</gene>
<dbReference type="RefSeq" id="WP_209766642.1">
    <property type="nucleotide sequence ID" value="NZ_JAGINP010000008.1"/>
</dbReference>
<proteinExistence type="predicted"/>
<comment type="caution">
    <text evidence="2">The sequence shown here is derived from an EMBL/GenBank/DDBJ whole genome shotgun (WGS) entry which is preliminary data.</text>
</comment>
<evidence type="ECO:0000313" key="3">
    <source>
        <dbReference type="Proteomes" id="UP000781958"/>
    </source>
</evidence>
<feature type="domain" description="Rhodanese" evidence="1">
    <location>
        <begin position="40"/>
        <end position="130"/>
    </location>
</feature>
<sequence>MSNAVTAVPAAPSAEAVAHFEAQFRFETDCWDTHDALASKEPGFVLLDVRSPALFAAGHIRGAVNLPHGKITASRMADWPADTLFVTYCAGPHCNGAARGALRLAKLGRPVKVMAGGITGWLDEGFDLVREEDRDGIQEPAGSGGVLTCK</sequence>
<dbReference type="EMBL" id="JAGINP010000008">
    <property type="protein sequence ID" value="MBP2292773.1"/>
    <property type="molecule type" value="Genomic_DNA"/>
</dbReference>
<accession>A0ABS4SJL8</accession>
<dbReference type="PANTHER" id="PTHR43031:SF1">
    <property type="entry name" value="PYRIDINE NUCLEOTIDE-DISULPHIDE OXIDOREDUCTASE"/>
    <property type="match status" value="1"/>
</dbReference>
<dbReference type="InterPro" id="IPR050229">
    <property type="entry name" value="GlpE_sulfurtransferase"/>
</dbReference>
<dbReference type="Pfam" id="PF00581">
    <property type="entry name" value="Rhodanese"/>
    <property type="match status" value="1"/>
</dbReference>
<reference evidence="2 3" key="1">
    <citation type="submission" date="2021-03" db="EMBL/GenBank/DDBJ databases">
        <title>Genomic Encyclopedia of Type Strains, Phase III (KMG-III): the genomes of soil and plant-associated and newly described type strains.</title>
        <authorList>
            <person name="Whitman W."/>
        </authorList>
    </citation>
    <scope>NUCLEOTIDE SEQUENCE [LARGE SCALE GENOMIC DNA]</scope>
    <source>
        <strain evidence="2 3">IMMIB AFH-6</strain>
    </source>
</reference>
<name>A0ABS4SJL8_9PROT</name>
<protein>
    <submittedName>
        <fullName evidence="2">Rhodanese-related sulfurtransferase</fullName>
    </submittedName>
</protein>
<dbReference type="SUPFAM" id="SSF52821">
    <property type="entry name" value="Rhodanese/Cell cycle control phosphatase"/>
    <property type="match status" value="1"/>
</dbReference>
<dbReference type="Proteomes" id="UP000781958">
    <property type="component" value="Unassembled WGS sequence"/>
</dbReference>
<dbReference type="SMART" id="SM00450">
    <property type="entry name" value="RHOD"/>
    <property type="match status" value="1"/>
</dbReference>
<keyword evidence="3" id="KW-1185">Reference proteome</keyword>
<dbReference type="Gene3D" id="3.40.250.10">
    <property type="entry name" value="Rhodanese-like domain"/>
    <property type="match status" value="1"/>
</dbReference>
<organism evidence="2 3">
    <name type="scientific">Azospirillum rugosum</name>
    <dbReference type="NCBI Taxonomy" id="416170"/>
    <lineage>
        <taxon>Bacteria</taxon>
        <taxon>Pseudomonadati</taxon>
        <taxon>Pseudomonadota</taxon>
        <taxon>Alphaproteobacteria</taxon>
        <taxon>Rhodospirillales</taxon>
        <taxon>Azospirillaceae</taxon>
        <taxon>Azospirillum</taxon>
    </lineage>
</organism>
<dbReference type="PANTHER" id="PTHR43031">
    <property type="entry name" value="FAD-DEPENDENT OXIDOREDUCTASE"/>
    <property type="match status" value="1"/>
</dbReference>
<dbReference type="PROSITE" id="PS50206">
    <property type="entry name" value="RHODANESE_3"/>
    <property type="match status" value="1"/>
</dbReference>
<dbReference type="CDD" id="cd01521">
    <property type="entry name" value="RHOD_PspE2"/>
    <property type="match status" value="1"/>
</dbReference>
<evidence type="ECO:0000313" key="2">
    <source>
        <dbReference type="EMBL" id="MBP2292773.1"/>
    </source>
</evidence>
<dbReference type="InterPro" id="IPR001763">
    <property type="entry name" value="Rhodanese-like_dom"/>
</dbReference>